<gene>
    <name evidence="1" type="ORF">PIL02S_03343</name>
</gene>
<evidence type="ECO:0000313" key="2">
    <source>
        <dbReference type="Proteomes" id="UP000247459"/>
    </source>
</evidence>
<dbReference type="AlphaFoldDB" id="A0A2W0C834"/>
<dbReference type="Proteomes" id="UP000247459">
    <property type="component" value="Unassembled WGS sequence"/>
</dbReference>
<organism evidence="1 2">
    <name type="scientific">Paenibacillus illinoisensis</name>
    <dbReference type="NCBI Taxonomy" id="59845"/>
    <lineage>
        <taxon>Bacteria</taxon>
        <taxon>Bacillati</taxon>
        <taxon>Bacillota</taxon>
        <taxon>Bacilli</taxon>
        <taxon>Bacillales</taxon>
        <taxon>Paenibacillaceae</taxon>
        <taxon>Paenibacillus</taxon>
    </lineage>
</organism>
<comment type="caution">
    <text evidence="1">The sequence shown here is derived from an EMBL/GenBank/DDBJ whole genome shotgun (WGS) entry which is preliminary data.</text>
</comment>
<name>A0A2W0C834_9BACL</name>
<dbReference type="EMBL" id="PRLG01000020">
    <property type="protein sequence ID" value="PYY28197.1"/>
    <property type="molecule type" value="Genomic_DNA"/>
</dbReference>
<reference evidence="1 2" key="1">
    <citation type="submission" date="2018-01" db="EMBL/GenBank/DDBJ databases">
        <title>Genome sequence of the PGP bacterium Paenibacillus illinoisensis E3.</title>
        <authorList>
            <person name="Rolli E."/>
            <person name="Marasco R."/>
            <person name="Bessem C."/>
            <person name="Michoud G."/>
            <person name="Gaiarsa S."/>
            <person name="Borin S."/>
            <person name="Daffonchio D."/>
        </authorList>
    </citation>
    <scope>NUCLEOTIDE SEQUENCE [LARGE SCALE GENOMIC DNA]</scope>
    <source>
        <strain evidence="1 2">E3</strain>
    </source>
</reference>
<accession>A0A2W0C834</accession>
<proteinExistence type="predicted"/>
<evidence type="ECO:0000313" key="1">
    <source>
        <dbReference type="EMBL" id="PYY28197.1"/>
    </source>
</evidence>
<sequence length="63" mass="7562">MYPEMSYLDISNKLEILRKKQRQINIEISSLEELKSRKLSEDYGGYTLGRKKDIYDPYPTVRF</sequence>
<protein>
    <submittedName>
        <fullName evidence="1">Uncharacterized protein</fullName>
    </submittedName>
</protein>